<sequence>MELHRNVVSSYCIEKIKGELYRANLQCSLRGLKKTAKWHAELIYALDQVQLPGVTVYENINPSLYTEFYDEYDKYIIAKSYFDCEEYSRAAYFTSTCKSHIVKFLHYYSIYLAGEKKKVDDEISISTPELNCDVHLKSLYVDLTKECKENKLDSFGLYLLGVVLKKLEKQTEAMEKFAECVSGDPLNWGAWLELSKIVPNRQALRSLSIPRTHWMYDIFIAQFYLELQHSEQALECFQLLLNNYFKNSTSILAKKALAHHNLRDVDLAIAAYNKLQQMDPFRLDNMDTYSNLLYIRELKPELAQLAHHCAEIDRYRVETCCVIGNYYSLHNQHDKAVMYFQRAIKLDPNYLSAWTLMGHEFMELKSTSAAILAYRKAIDVNKKDYRAWYGLGQTYEILKMPFYSLYYYRQAHLLRPNDSRMAVALGEAYDYLGRLHEAKRCYWKARSLGDIEGLALIKLARLYERLNEHMQAAGAYTTYINETKEQLLSDGHGQAYKFLANYHLKRENLEEAFDAAQKCIEFVDVKEEGKALLRQISDLRGKKSEQVSKESQPTPLQLEDNAEELCSPMSLTFTY</sequence>
<dbReference type="InterPro" id="IPR011990">
    <property type="entry name" value="TPR-like_helical_dom_sf"/>
</dbReference>
<reference evidence="10" key="3">
    <citation type="submission" date="2015-06" db="UniProtKB">
        <authorList>
            <consortium name="EnsemblMetazoa"/>
        </authorList>
    </citation>
    <scope>IDENTIFICATION</scope>
</reference>
<dbReference type="InParanoid" id="T1G9C8"/>
<feature type="repeat" description="TPR" evidence="7">
    <location>
        <begin position="351"/>
        <end position="384"/>
    </location>
</feature>
<evidence type="ECO:0000313" key="9">
    <source>
        <dbReference type="EMBL" id="ESN90559.1"/>
    </source>
</evidence>
<dbReference type="OMA" id="ERCLYHS"/>
<protein>
    <recommendedName>
        <fullName evidence="8">Cdc23 domain-containing protein</fullName>
    </recommendedName>
</protein>
<evidence type="ECO:0000256" key="5">
    <source>
        <dbReference type="ARBA" id="ARBA00022803"/>
    </source>
</evidence>
<dbReference type="AlphaFoldDB" id="T1G9C8"/>
<dbReference type="GO" id="GO:0005680">
    <property type="term" value="C:anaphase-promoting complex"/>
    <property type="evidence" value="ECO:0000318"/>
    <property type="project" value="GO_Central"/>
</dbReference>
<dbReference type="RefSeq" id="XP_009031466.1">
    <property type="nucleotide sequence ID" value="XM_009033218.1"/>
</dbReference>
<evidence type="ECO:0000313" key="10">
    <source>
        <dbReference type="EnsemblMetazoa" id="HelroP96551"/>
    </source>
</evidence>
<dbReference type="Proteomes" id="UP000015101">
    <property type="component" value="Unassembled WGS sequence"/>
</dbReference>
<evidence type="ECO:0000256" key="7">
    <source>
        <dbReference type="PROSITE-ProRule" id="PRU00339"/>
    </source>
</evidence>
<dbReference type="GO" id="GO:0031145">
    <property type="term" value="P:anaphase-promoting complex-dependent catabolic process"/>
    <property type="evidence" value="ECO:0000318"/>
    <property type="project" value="GO_Central"/>
</dbReference>
<reference evidence="9 11" key="2">
    <citation type="journal article" date="2013" name="Nature">
        <title>Insights into bilaterian evolution from three spiralian genomes.</title>
        <authorList>
            <person name="Simakov O."/>
            <person name="Marletaz F."/>
            <person name="Cho S.J."/>
            <person name="Edsinger-Gonzales E."/>
            <person name="Havlak P."/>
            <person name="Hellsten U."/>
            <person name="Kuo D.H."/>
            <person name="Larsson T."/>
            <person name="Lv J."/>
            <person name="Arendt D."/>
            <person name="Savage R."/>
            <person name="Osoegawa K."/>
            <person name="de Jong P."/>
            <person name="Grimwood J."/>
            <person name="Chapman J.A."/>
            <person name="Shapiro H."/>
            <person name="Aerts A."/>
            <person name="Otillar R.P."/>
            <person name="Terry A.Y."/>
            <person name="Boore J.L."/>
            <person name="Grigoriev I.V."/>
            <person name="Lindberg D.R."/>
            <person name="Seaver E.C."/>
            <person name="Weisblat D.A."/>
            <person name="Putnam N.H."/>
            <person name="Rokhsar D.S."/>
        </authorList>
    </citation>
    <scope>NUCLEOTIDE SEQUENCE</scope>
</reference>
<dbReference type="InterPro" id="IPR007192">
    <property type="entry name" value="APC8"/>
</dbReference>
<organism evidence="10 11">
    <name type="scientific">Helobdella robusta</name>
    <name type="common">Californian leech</name>
    <dbReference type="NCBI Taxonomy" id="6412"/>
    <lineage>
        <taxon>Eukaryota</taxon>
        <taxon>Metazoa</taxon>
        <taxon>Spiralia</taxon>
        <taxon>Lophotrochozoa</taxon>
        <taxon>Annelida</taxon>
        <taxon>Clitellata</taxon>
        <taxon>Hirudinea</taxon>
        <taxon>Rhynchobdellida</taxon>
        <taxon>Glossiphoniidae</taxon>
        <taxon>Helobdella</taxon>
    </lineage>
</organism>
<dbReference type="STRING" id="6412.T1G9C8"/>
<dbReference type="KEGG" id="hro:HELRODRAFT_96551"/>
<keyword evidence="1" id="KW-0132">Cell division</keyword>
<keyword evidence="11" id="KW-1185">Reference proteome</keyword>
<keyword evidence="6" id="KW-0131">Cell cycle</keyword>
<dbReference type="Pfam" id="PF13181">
    <property type="entry name" value="TPR_8"/>
    <property type="match status" value="1"/>
</dbReference>
<evidence type="ECO:0000256" key="1">
    <source>
        <dbReference type="ARBA" id="ARBA00022618"/>
    </source>
</evidence>
<dbReference type="PROSITE" id="PS50005">
    <property type="entry name" value="TPR"/>
    <property type="match status" value="2"/>
</dbReference>
<feature type="domain" description="Cdc23" evidence="8">
    <location>
        <begin position="16"/>
        <end position="256"/>
    </location>
</feature>
<dbReference type="EnsemblMetazoa" id="HelroT96551">
    <property type="protein sequence ID" value="HelroP96551"/>
    <property type="gene ID" value="HelroG96551"/>
</dbReference>
<evidence type="ECO:0000259" key="8">
    <source>
        <dbReference type="Pfam" id="PF04049"/>
    </source>
</evidence>
<proteinExistence type="predicted"/>
<dbReference type="InterPro" id="IPR019734">
    <property type="entry name" value="TPR_rpt"/>
</dbReference>
<evidence type="ECO:0000256" key="6">
    <source>
        <dbReference type="ARBA" id="ARBA00023306"/>
    </source>
</evidence>
<dbReference type="Pfam" id="PF04049">
    <property type="entry name" value="ANAPC8"/>
    <property type="match status" value="1"/>
</dbReference>
<dbReference type="GO" id="GO:0051301">
    <property type="term" value="P:cell division"/>
    <property type="evidence" value="ECO:0000318"/>
    <property type="project" value="GO_Central"/>
</dbReference>
<evidence type="ECO:0000256" key="2">
    <source>
        <dbReference type="ARBA" id="ARBA00022737"/>
    </source>
</evidence>
<dbReference type="Pfam" id="PF00515">
    <property type="entry name" value="TPR_1"/>
    <property type="match status" value="1"/>
</dbReference>
<evidence type="ECO:0000313" key="11">
    <source>
        <dbReference type="Proteomes" id="UP000015101"/>
    </source>
</evidence>
<accession>T1G9C8</accession>
<keyword evidence="3" id="KW-0498">Mitosis</keyword>
<name>T1G9C8_HELRO</name>
<dbReference type="CTD" id="20217675"/>
<dbReference type="OrthoDB" id="10262026at2759"/>
<dbReference type="Pfam" id="PF13414">
    <property type="entry name" value="TPR_11"/>
    <property type="match status" value="1"/>
</dbReference>
<feature type="repeat" description="TPR" evidence="7">
    <location>
        <begin position="317"/>
        <end position="350"/>
    </location>
</feature>
<dbReference type="SUPFAM" id="SSF48452">
    <property type="entry name" value="TPR-like"/>
    <property type="match status" value="2"/>
</dbReference>
<reference evidence="11" key="1">
    <citation type="submission" date="2012-12" db="EMBL/GenBank/DDBJ databases">
        <authorList>
            <person name="Hellsten U."/>
            <person name="Grimwood J."/>
            <person name="Chapman J.A."/>
            <person name="Shapiro H."/>
            <person name="Aerts A."/>
            <person name="Otillar R.P."/>
            <person name="Terry A.Y."/>
            <person name="Boore J.L."/>
            <person name="Simakov O."/>
            <person name="Marletaz F."/>
            <person name="Cho S.-J."/>
            <person name="Edsinger-Gonzales E."/>
            <person name="Havlak P."/>
            <person name="Kuo D.-H."/>
            <person name="Larsson T."/>
            <person name="Lv J."/>
            <person name="Arendt D."/>
            <person name="Savage R."/>
            <person name="Osoegawa K."/>
            <person name="de Jong P."/>
            <person name="Lindberg D.R."/>
            <person name="Seaver E.C."/>
            <person name="Weisblat D.A."/>
            <person name="Putnam N.H."/>
            <person name="Grigoriev I.V."/>
            <person name="Rokhsar D.S."/>
        </authorList>
    </citation>
    <scope>NUCLEOTIDE SEQUENCE</scope>
</reference>
<dbReference type="Gene3D" id="1.25.40.10">
    <property type="entry name" value="Tetratricopeptide repeat domain"/>
    <property type="match status" value="2"/>
</dbReference>
<dbReference type="EMBL" id="KB097753">
    <property type="protein sequence ID" value="ESN90559.1"/>
    <property type="molecule type" value="Genomic_DNA"/>
</dbReference>
<dbReference type="GO" id="GO:0016567">
    <property type="term" value="P:protein ubiquitination"/>
    <property type="evidence" value="ECO:0000318"/>
    <property type="project" value="GO_Central"/>
</dbReference>
<dbReference type="HOGENOM" id="CLU_018320_3_0_1"/>
<dbReference type="PANTHER" id="PTHR12558:SF10">
    <property type="entry name" value="CELL DIVISION CYCLE PROTEIN 23 HOMOLOG"/>
    <property type="match status" value="1"/>
</dbReference>
<evidence type="ECO:0000256" key="4">
    <source>
        <dbReference type="ARBA" id="ARBA00022786"/>
    </source>
</evidence>
<dbReference type="eggNOG" id="KOG1155">
    <property type="taxonomic scope" value="Eukaryota"/>
</dbReference>
<evidence type="ECO:0000256" key="3">
    <source>
        <dbReference type="ARBA" id="ARBA00022776"/>
    </source>
</evidence>
<dbReference type="SMART" id="SM00028">
    <property type="entry name" value="TPR"/>
    <property type="match status" value="8"/>
</dbReference>
<keyword evidence="4" id="KW-0833">Ubl conjugation pathway</keyword>
<dbReference type="GO" id="GO:0045842">
    <property type="term" value="P:positive regulation of mitotic metaphase/anaphase transition"/>
    <property type="evidence" value="ECO:0000318"/>
    <property type="project" value="GO_Central"/>
</dbReference>
<dbReference type="GeneID" id="20217675"/>
<dbReference type="PANTHER" id="PTHR12558">
    <property type="entry name" value="CELL DIVISION CYCLE 16,23,27"/>
    <property type="match status" value="1"/>
</dbReference>
<keyword evidence="5 7" id="KW-0802">TPR repeat</keyword>
<gene>
    <name evidence="10" type="primary">20217675</name>
    <name evidence="9" type="ORF">HELRODRAFT_96551</name>
</gene>
<dbReference type="EMBL" id="AMQM01002287">
    <property type="status" value="NOT_ANNOTATED_CDS"/>
    <property type="molecule type" value="Genomic_DNA"/>
</dbReference>
<dbReference type="FunCoup" id="T1G9C8">
    <property type="interactions" value="503"/>
</dbReference>
<keyword evidence="2" id="KW-0677">Repeat</keyword>